<feature type="non-terminal residue" evidence="1">
    <location>
        <position position="1"/>
    </location>
</feature>
<name>A0AAW3WI71_CLOBE</name>
<protein>
    <submittedName>
        <fullName evidence="1">Uncharacterized protein</fullName>
    </submittedName>
</protein>
<dbReference type="EMBL" id="JABAGV010000354">
    <property type="protein sequence ID" value="MBC2478304.1"/>
    <property type="molecule type" value="Genomic_DNA"/>
</dbReference>
<dbReference type="AlphaFoldDB" id="A0AAW3WI71"/>
<evidence type="ECO:0000313" key="2">
    <source>
        <dbReference type="Proteomes" id="UP001194098"/>
    </source>
</evidence>
<organism evidence="1 2">
    <name type="scientific">Clostridium beijerinckii</name>
    <name type="common">Clostridium MP</name>
    <dbReference type="NCBI Taxonomy" id="1520"/>
    <lineage>
        <taxon>Bacteria</taxon>
        <taxon>Bacillati</taxon>
        <taxon>Bacillota</taxon>
        <taxon>Clostridia</taxon>
        <taxon>Eubacteriales</taxon>
        <taxon>Clostridiaceae</taxon>
        <taxon>Clostridium</taxon>
    </lineage>
</organism>
<reference evidence="1" key="1">
    <citation type="submission" date="2020-04" db="EMBL/GenBank/DDBJ databases">
        <authorList>
            <person name="Brown S."/>
        </authorList>
    </citation>
    <scope>NUCLEOTIDE SEQUENCE</scope>
    <source>
        <strain evidence="1">DJ015</strain>
    </source>
</reference>
<dbReference type="Proteomes" id="UP001194098">
    <property type="component" value="Unassembled WGS sequence"/>
</dbReference>
<evidence type="ECO:0000313" key="1">
    <source>
        <dbReference type="EMBL" id="MBC2478304.1"/>
    </source>
</evidence>
<accession>A0AAW3WI71</accession>
<comment type="caution">
    <text evidence="1">The sequence shown here is derived from an EMBL/GenBank/DDBJ whole genome shotgun (WGS) entry which is preliminary data.</text>
</comment>
<gene>
    <name evidence="1" type="ORF">HGI39_27260</name>
</gene>
<sequence>NMETVENQCEDVPHDMECYKDELGNVYDFSYGLDFNGIINDGRVKKYKTR</sequence>
<proteinExistence type="predicted"/>
<reference evidence="1" key="2">
    <citation type="journal article" date="2022" name="Nat. Biotechnol.">
        <title>Carbon-negative production of acetone and isopropanol by gas fermentation at industrial pilot scale.</title>
        <authorList>
            <person name="Liew F.E."/>
            <person name="Nogle R."/>
            <person name="Abdalla T."/>
            <person name="Rasor B.J."/>
            <person name="Canter C."/>
            <person name="Jensen R.O."/>
            <person name="Wang L."/>
            <person name="Strutz J."/>
            <person name="Chirania P."/>
            <person name="De Tissera S."/>
            <person name="Mueller A.P."/>
            <person name="Ruan Z."/>
            <person name="Gao A."/>
            <person name="Tran L."/>
            <person name="Engle N.L."/>
            <person name="Bromley J.C."/>
            <person name="Daniell J."/>
            <person name="Conrado R."/>
            <person name="Tschaplinski T.J."/>
            <person name="Giannone R.J."/>
            <person name="Hettich R.L."/>
            <person name="Karim A.S."/>
            <person name="Simpson S.D."/>
            <person name="Brown S.D."/>
            <person name="Leang C."/>
            <person name="Jewett M.C."/>
            <person name="Kopke M."/>
        </authorList>
    </citation>
    <scope>NUCLEOTIDE SEQUENCE</scope>
    <source>
        <strain evidence="1">DJ015</strain>
    </source>
</reference>